<evidence type="ECO:0000313" key="2">
    <source>
        <dbReference type="EMBL" id="MDQ0513666.1"/>
    </source>
</evidence>
<comment type="caution">
    <text evidence="2">The sequence shown here is derived from an EMBL/GenBank/DDBJ whole genome shotgun (WGS) entry which is preliminary data.</text>
</comment>
<dbReference type="RefSeq" id="WP_256547640.1">
    <property type="nucleotide sequence ID" value="NZ_CP101809.1"/>
</dbReference>
<dbReference type="Proteomes" id="UP001240643">
    <property type="component" value="Unassembled WGS sequence"/>
</dbReference>
<evidence type="ECO:0000256" key="1">
    <source>
        <dbReference type="SAM" id="Phobius"/>
    </source>
</evidence>
<keyword evidence="1" id="KW-0472">Membrane</keyword>
<accession>A0ABU0LY76</accession>
<evidence type="ECO:0000313" key="3">
    <source>
        <dbReference type="Proteomes" id="UP001240643"/>
    </source>
</evidence>
<keyword evidence="1" id="KW-1133">Transmembrane helix</keyword>
<organism evidence="2 3">
    <name type="scientific">Mycoplasmoides fastidiosum</name>
    <dbReference type="NCBI Taxonomy" id="92758"/>
    <lineage>
        <taxon>Bacteria</taxon>
        <taxon>Bacillati</taxon>
        <taxon>Mycoplasmatota</taxon>
        <taxon>Mycoplasmoidales</taxon>
        <taxon>Mycoplasmoidaceae</taxon>
        <taxon>Mycoplasmoides</taxon>
    </lineage>
</organism>
<reference evidence="2" key="1">
    <citation type="submission" date="2023-07" db="EMBL/GenBank/DDBJ databases">
        <title>Genomic Encyclopedia of Type Strains, Phase IV (KMG-IV): sequencing the most valuable type-strain genomes for metagenomic binning, comparative biology and taxonomic classification.</title>
        <authorList>
            <person name="Goeker M."/>
        </authorList>
    </citation>
    <scope>NUCLEOTIDE SEQUENCE [LARGE SCALE GENOMIC DNA]</scope>
    <source>
        <strain evidence="2">DSM 21204</strain>
    </source>
</reference>
<dbReference type="Pfam" id="PF17359">
    <property type="entry name" value="DUF5385"/>
    <property type="match status" value="2"/>
</dbReference>
<keyword evidence="3" id="KW-1185">Reference proteome</keyword>
<dbReference type="InterPro" id="IPR035325">
    <property type="entry name" value="DUF5385"/>
</dbReference>
<protein>
    <submittedName>
        <fullName evidence="2">Uncharacterized protein</fullName>
    </submittedName>
</protein>
<gene>
    <name evidence="2" type="ORF">J2Z62_000104</name>
</gene>
<sequence length="314" mass="36896">MNQIIIIVVIVAAVLIFFFVKKGKGNKSKDLNSSNTGQGEKRDEVWRTIKEFLKQKEQKGLEVVSTYSIQRPRQRDLHKRLKQALIFDAKQKAKQTKTKYQAPVIPEKFELEAYFENLAIETFEKSKFQREEFSTSSENEKLEPILFNKSHRPVVVKNQTKKTKASSVKLLVQKISNKVFKKETDPNDPFNSTRERYVLIFRTRNPRTRELLEPQAIEVEILKNAIDKRNTSRKIIINKELDMEKEMAWIKPIKHLDDNKALEEQKRAEKAAQKHAIYLEKKRNEQLWYQKGPAKVIIKKFEALKIKMGSKVKK</sequence>
<dbReference type="EMBL" id="JAUSWO010000001">
    <property type="protein sequence ID" value="MDQ0513666.1"/>
    <property type="molecule type" value="Genomic_DNA"/>
</dbReference>
<keyword evidence="1" id="KW-0812">Transmembrane</keyword>
<name>A0ABU0LY76_9BACT</name>
<proteinExistence type="predicted"/>
<feature type="transmembrane region" description="Helical" evidence="1">
    <location>
        <begin position="6"/>
        <end position="23"/>
    </location>
</feature>